<dbReference type="InterPro" id="IPR002052">
    <property type="entry name" value="DNA_methylase_N6_adenine_CS"/>
</dbReference>
<dbReference type="SUPFAM" id="SSF53335">
    <property type="entry name" value="S-adenosyl-L-methionine-dependent methyltransferases"/>
    <property type="match status" value="1"/>
</dbReference>
<dbReference type="EMBL" id="FNOI01000003">
    <property type="protein sequence ID" value="SDW97621.1"/>
    <property type="molecule type" value="Genomic_DNA"/>
</dbReference>
<keyword evidence="1 5" id="KW-0489">Methyltransferase</keyword>
<keyword evidence="6" id="KW-1185">Reference proteome</keyword>
<evidence type="ECO:0000313" key="5">
    <source>
        <dbReference type="EMBL" id="SDW97621.1"/>
    </source>
</evidence>
<dbReference type="InterPro" id="IPR053943">
    <property type="entry name" value="RlmKL-like_Mtase_CS"/>
</dbReference>
<dbReference type="AlphaFoldDB" id="A0A1H2XXS5"/>
<dbReference type="InterPro" id="IPR029063">
    <property type="entry name" value="SAM-dependent_MTases_sf"/>
</dbReference>
<dbReference type="RefSeq" id="WP_089946916.1">
    <property type="nucleotide sequence ID" value="NZ_FNOI01000003.1"/>
</dbReference>
<protein>
    <submittedName>
        <fullName evidence="5">Putative N6-adenine-specific DNA methylase</fullName>
    </submittedName>
</protein>
<dbReference type="GO" id="GO:0003676">
    <property type="term" value="F:nucleic acid binding"/>
    <property type="evidence" value="ECO:0007669"/>
    <property type="project" value="InterPro"/>
</dbReference>
<dbReference type="GO" id="GO:0008990">
    <property type="term" value="F:rRNA (guanine-N2-)-methyltransferase activity"/>
    <property type="evidence" value="ECO:0007669"/>
    <property type="project" value="TreeGrafter"/>
</dbReference>
<accession>A0A1H2XXS5</accession>
<evidence type="ECO:0000259" key="3">
    <source>
        <dbReference type="Pfam" id="PF01170"/>
    </source>
</evidence>
<evidence type="ECO:0000313" key="6">
    <source>
        <dbReference type="Proteomes" id="UP000199441"/>
    </source>
</evidence>
<dbReference type="Gene3D" id="3.30.2130.30">
    <property type="match status" value="1"/>
</dbReference>
<dbReference type="PROSITE" id="PS01261">
    <property type="entry name" value="UPF0020"/>
    <property type="match status" value="1"/>
</dbReference>
<keyword evidence="2" id="KW-0808">Transferase</keyword>
<organism evidence="5 6">
    <name type="scientific">Litoreibacter albidus</name>
    <dbReference type="NCBI Taxonomy" id="670155"/>
    <lineage>
        <taxon>Bacteria</taxon>
        <taxon>Pseudomonadati</taxon>
        <taxon>Pseudomonadota</taxon>
        <taxon>Alphaproteobacteria</taxon>
        <taxon>Rhodobacterales</taxon>
        <taxon>Roseobacteraceae</taxon>
        <taxon>Litoreibacter</taxon>
    </lineage>
</organism>
<dbReference type="PRINTS" id="PR00507">
    <property type="entry name" value="N12N6MTFRASE"/>
</dbReference>
<dbReference type="OrthoDB" id="9809404at2"/>
<dbReference type="Pfam" id="PF22020">
    <property type="entry name" value="RlmL_1st"/>
    <property type="match status" value="1"/>
</dbReference>
<dbReference type="PROSITE" id="PS00092">
    <property type="entry name" value="N6_MTASE"/>
    <property type="match status" value="1"/>
</dbReference>
<dbReference type="Gene3D" id="3.40.50.150">
    <property type="entry name" value="Vaccinia Virus protein VP39"/>
    <property type="match status" value="1"/>
</dbReference>
<dbReference type="PANTHER" id="PTHR47313">
    <property type="entry name" value="RIBOSOMAL RNA LARGE SUBUNIT METHYLTRANSFERASE K/L"/>
    <property type="match status" value="1"/>
</dbReference>
<evidence type="ECO:0000256" key="2">
    <source>
        <dbReference type="ARBA" id="ARBA00022679"/>
    </source>
</evidence>
<reference evidence="6" key="1">
    <citation type="submission" date="2016-10" db="EMBL/GenBank/DDBJ databases">
        <authorList>
            <person name="Varghese N."/>
            <person name="Submissions S."/>
        </authorList>
    </citation>
    <scope>NUCLEOTIDE SEQUENCE [LARGE SCALE GENOMIC DNA]</scope>
    <source>
        <strain evidence="6">DSM 26922</strain>
    </source>
</reference>
<dbReference type="InterPro" id="IPR054170">
    <property type="entry name" value="RlmL_1st"/>
</dbReference>
<feature type="domain" description="Ribosomal RNA large subunit methyltransferase K/L-like methyltransferase" evidence="3">
    <location>
        <begin position="158"/>
        <end position="341"/>
    </location>
</feature>
<evidence type="ECO:0000259" key="4">
    <source>
        <dbReference type="Pfam" id="PF22020"/>
    </source>
</evidence>
<gene>
    <name evidence="5" type="ORF">SAMN04488001_2143</name>
</gene>
<dbReference type="GO" id="GO:0070043">
    <property type="term" value="F:rRNA (guanine-N7-)-methyltransferase activity"/>
    <property type="evidence" value="ECO:0007669"/>
    <property type="project" value="TreeGrafter"/>
</dbReference>
<dbReference type="PANTHER" id="PTHR47313:SF1">
    <property type="entry name" value="RIBOSOMAL RNA LARGE SUBUNIT METHYLTRANSFERASE K_L"/>
    <property type="match status" value="1"/>
</dbReference>
<proteinExistence type="predicted"/>
<feature type="domain" description="RlmL ferredoxin-like" evidence="4">
    <location>
        <begin position="7"/>
        <end position="62"/>
    </location>
</feature>
<evidence type="ECO:0000256" key="1">
    <source>
        <dbReference type="ARBA" id="ARBA00022603"/>
    </source>
</evidence>
<dbReference type="Proteomes" id="UP000199441">
    <property type="component" value="Unassembled WGS sequence"/>
</dbReference>
<dbReference type="Pfam" id="PF01170">
    <property type="entry name" value="UPF0020"/>
    <property type="match status" value="1"/>
</dbReference>
<name>A0A1H2XXS5_9RHOB</name>
<sequence length="368" mass="39428">MTDTDLEIFAVAPPGLEPALLPEFRALGYKDARYGAGGVTMMGGWADVWRLNLELRGATKVLARIGSFRAMSLAGLDHRADEFPWDETFYSGTTVRVEATCKRSKIYHAGAAIERVERALLKAGMKPSADGEVTLKVRIEQNIVTLSVDTSGESLHKRGHKEAVGKAPMRENLAALFLRQAGYDGAEPVLDPMCGSGTFVIEAAEIAEGLQAGRSRRFAFETLASFDAVDYKALRRAVSVVKGPARFFGSDRDAGTLKGAVANADRAGLSAICDFQCKPLSELKRPDGAAGLVIVNPPYGGRIGDKKQLYALYASLGTAMKTQFSGWRVAIVTSEPGLAQATGLPLSQGPAIPHGGMKVWLFQTPPLK</sequence>
<dbReference type="CDD" id="cd11715">
    <property type="entry name" value="THUMP_AdoMetMT"/>
    <property type="match status" value="1"/>
</dbReference>
<dbReference type="STRING" id="670155.SAMN04488001_2143"/>
<dbReference type="InterPro" id="IPR000241">
    <property type="entry name" value="RlmKL-like_Mtase"/>
</dbReference>